<evidence type="ECO:0000313" key="2">
    <source>
        <dbReference type="EMBL" id="KAJ3174955.1"/>
    </source>
</evidence>
<keyword evidence="3" id="KW-1185">Reference proteome</keyword>
<feature type="signal peptide" evidence="1">
    <location>
        <begin position="1"/>
        <end position="20"/>
    </location>
</feature>
<dbReference type="EMBL" id="JADGJQ010000058">
    <property type="protein sequence ID" value="KAJ3174955.1"/>
    <property type="molecule type" value="Genomic_DNA"/>
</dbReference>
<organism evidence="2 3">
    <name type="scientific">Geranomyces variabilis</name>
    <dbReference type="NCBI Taxonomy" id="109894"/>
    <lineage>
        <taxon>Eukaryota</taxon>
        <taxon>Fungi</taxon>
        <taxon>Fungi incertae sedis</taxon>
        <taxon>Chytridiomycota</taxon>
        <taxon>Chytridiomycota incertae sedis</taxon>
        <taxon>Chytridiomycetes</taxon>
        <taxon>Spizellomycetales</taxon>
        <taxon>Powellomycetaceae</taxon>
        <taxon>Geranomyces</taxon>
    </lineage>
</organism>
<comment type="caution">
    <text evidence="2">The sequence shown here is derived from an EMBL/GenBank/DDBJ whole genome shotgun (WGS) entry which is preliminary data.</text>
</comment>
<accession>A0AAD5TKL2</accession>
<dbReference type="AlphaFoldDB" id="A0AAD5TKL2"/>
<name>A0AAD5TKL2_9FUNG</name>
<keyword evidence="1" id="KW-0732">Signal</keyword>
<evidence type="ECO:0008006" key="4">
    <source>
        <dbReference type="Google" id="ProtNLM"/>
    </source>
</evidence>
<feature type="chain" id="PRO_5042210797" description="Ser-Thr-rich glycosyl-phosphatidyl-inositol-anchored membrane family-domain-containing protein" evidence="1">
    <location>
        <begin position="21"/>
        <end position="240"/>
    </location>
</feature>
<sequence length="240" mass="23069">MYAKSLFTAALAMLASGVAASGIVLQNVDGSTQTPGTNFEIDWLFAPNDPTFTGFSGTDVVSFQIIDYRLGADKGQLVGTGPLASAPLQAQKVSVILPDTAPGNMYRLAITCNGKTVYEAGTFTIAAGAAGASSAAPAASGAATPAATVAAPSGAPSAGVTPAPSSVVSIAQPTSSLVVVVPNGSKTTVAANPTGVTLPAPSSASSAGAAAATDAAKSGAASSAPALIALAAPAVAVFFL</sequence>
<evidence type="ECO:0000256" key="1">
    <source>
        <dbReference type="SAM" id="SignalP"/>
    </source>
</evidence>
<proteinExistence type="predicted"/>
<reference evidence="2" key="1">
    <citation type="submission" date="2020-05" db="EMBL/GenBank/DDBJ databases">
        <title>Phylogenomic resolution of chytrid fungi.</title>
        <authorList>
            <person name="Stajich J.E."/>
            <person name="Amses K."/>
            <person name="Simmons R."/>
            <person name="Seto K."/>
            <person name="Myers J."/>
            <person name="Bonds A."/>
            <person name="Quandt C.A."/>
            <person name="Barry K."/>
            <person name="Liu P."/>
            <person name="Grigoriev I."/>
            <person name="Longcore J.E."/>
            <person name="James T.Y."/>
        </authorList>
    </citation>
    <scope>NUCLEOTIDE SEQUENCE</scope>
    <source>
        <strain evidence="2">JEL0379</strain>
    </source>
</reference>
<gene>
    <name evidence="2" type="ORF">HDU87_006621</name>
</gene>
<evidence type="ECO:0000313" key="3">
    <source>
        <dbReference type="Proteomes" id="UP001212152"/>
    </source>
</evidence>
<dbReference type="Proteomes" id="UP001212152">
    <property type="component" value="Unassembled WGS sequence"/>
</dbReference>
<protein>
    <recommendedName>
        <fullName evidence="4">Ser-Thr-rich glycosyl-phosphatidyl-inositol-anchored membrane family-domain-containing protein</fullName>
    </recommendedName>
</protein>